<dbReference type="Gene3D" id="3.30.460.40">
    <property type="match status" value="1"/>
</dbReference>
<dbReference type="PROSITE" id="PS50829">
    <property type="entry name" value="GYF"/>
    <property type="match status" value="1"/>
</dbReference>
<organism evidence="3">
    <name type="scientific">uncultured Gemmatimonadaceae bacterium</name>
    <dbReference type="NCBI Taxonomy" id="246130"/>
    <lineage>
        <taxon>Bacteria</taxon>
        <taxon>Pseudomonadati</taxon>
        <taxon>Gemmatimonadota</taxon>
        <taxon>Gemmatimonadia</taxon>
        <taxon>Gemmatimonadales</taxon>
        <taxon>Gemmatimonadaceae</taxon>
        <taxon>environmental samples</taxon>
    </lineage>
</organism>
<dbReference type="AlphaFoldDB" id="A0A6J4M432"/>
<evidence type="ECO:0000259" key="2">
    <source>
        <dbReference type="PROSITE" id="PS50829"/>
    </source>
</evidence>
<feature type="domain" description="GYF" evidence="2">
    <location>
        <begin position="258"/>
        <end position="290"/>
    </location>
</feature>
<name>A0A6J4M432_9BACT</name>
<dbReference type="InterPro" id="IPR003169">
    <property type="entry name" value="GYF"/>
</dbReference>
<dbReference type="SUPFAM" id="SSF81301">
    <property type="entry name" value="Nucleotidyltransferase"/>
    <property type="match status" value="1"/>
</dbReference>
<evidence type="ECO:0000256" key="1">
    <source>
        <dbReference type="SAM" id="MobiDB-lite"/>
    </source>
</evidence>
<reference evidence="3" key="1">
    <citation type="submission" date="2020-02" db="EMBL/GenBank/DDBJ databases">
        <authorList>
            <person name="Meier V. D."/>
        </authorList>
    </citation>
    <scope>NUCLEOTIDE SEQUENCE</scope>
    <source>
        <strain evidence="3">AVDCRST_MAG11</strain>
    </source>
</reference>
<evidence type="ECO:0000313" key="3">
    <source>
        <dbReference type="EMBL" id="CAA9345569.1"/>
    </source>
</evidence>
<dbReference type="InterPro" id="IPR043519">
    <property type="entry name" value="NT_sf"/>
</dbReference>
<dbReference type="EMBL" id="CADCTU010000700">
    <property type="protein sequence ID" value="CAA9345569.1"/>
    <property type="molecule type" value="Genomic_DNA"/>
</dbReference>
<gene>
    <name evidence="3" type="ORF">AVDCRST_MAG11-3203</name>
</gene>
<sequence>MPEPETNSPAPKRRPKRDRRAAPRPPRNDDLASPASQAVYRRVMKSLAAGGVDFLVGGAYAFTPYTGIERSTKDFDLFVRKTEIGRALDVLADAGYETELTFPHWLGKAYDGDDFVDLIFSSGNGVAAVDDEWFVHAPAGEVLGVPVRLAPAEEMVWSKSFVMERERYDGADVIHILRTRAEKLDWDRLLARFGDRWRVLLVNVVLFGFVYPGERTRVPRRVTDELLRRLHAELDAPADVGRLCNGTVVSRQQFLPDVLEWGYEDGRAMPHGAMTPAEIESWTEAIYTKK</sequence>
<accession>A0A6J4M432</accession>
<protein>
    <recommendedName>
        <fullName evidence="2">GYF domain-containing protein</fullName>
    </recommendedName>
</protein>
<proteinExistence type="predicted"/>
<feature type="region of interest" description="Disordered" evidence="1">
    <location>
        <begin position="1"/>
        <end position="35"/>
    </location>
</feature>